<dbReference type="PROSITE" id="PS51846">
    <property type="entry name" value="CNNM"/>
    <property type="match status" value="1"/>
</dbReference>
<accession>A0A381UIE0</accession>
<dbReference type="InterPro" id="IPR016169">
    <property type="entry name" value="FAD-bd_PCMH_sub2"/>
</dbReference>
<keyword evidence="4 9" id="KW-0812">Transmembrane</keyword>
<dbReference type="Pfam" id="PF03471">
    <property type="entry name" value="CorC_HlyC"/>
    <property type="match status" value="1"/>
</dbReference>
<feature type="transmembrane region" description="Helical" evidence="9">
    <location>
        <begin position="52"/>
        <end position="75"/>
    </location>
</feature>
<evidence type="ECO:0000256" key="3">
    <source>
        <dbReference type="ARBA" id="ARBA00022475"/>
    </source>
</evidence>
<keyword evidence="6 9" id="KW-1133">Transmembrane helix</keyword>
<feature type="transmembrane region" description="Helical" evidence="9">
    <location>
        <begin position="82"/>
        <end position="99"/>
    </location>
</feature>
<evidence type="ECO:0000256" key="9">
    <source>
        <dbReference type="SAM" id="Phobius"/>
    </source>
</evidence>
<feature type="domain" description="CBS" evidence="10">
    <location>
        <begin position="198"/>
        <end position="259"/>
    </location>
</feature>
<comment type="subcellular location">
    <subcellularLocation>
        <location evidence="1">Cell membrane</location>
        <topology evidence="1">Multi-pass membrane protein</topology>
    </subcellularLocation>
</comment>
<dbReference type="SMART" id="SM01091">
    <property type="entry name" value="CorC_HlyC"/>
    <property type="match status" value="1"/>
</dbReference>
<feature type="domain" description="CBS" evidence="10">
    <location>
        <begin position="264"/>
        <end position="320"/>
    </location>
</feature>
<evidence type="ECO:0000256" key="6">
    <source>
        <dbReference type="ARBA" id="ARBA00022989"/>
    </source>
</evidence>
<dbReference type="Gene3D" id="3.30.465.10">
    <property type="match status" value="1"/>
</dbReference>
<sequence>SALILLLILSAFFAASETALMRLNRYRLRHKAKNGNKAAQIIEKLLQRPDKLIGLILLGNNLVNFTAVAIVTLIALKIGGEAAVAFATLLLTVVVLIFAEAAPKTLAALYPEKVAFPAAYIYMPLLFIMRPFVWLISIISNGILWLLGIRGEKTKFNSLSNEELRTIVYEAGSLISRKYQSMLLNILDLEKVSVDDVMVPHTEVIGINLNDNIKKIKQVIQKSQYTRLPIFQENIDQVKGVLHLRKLATSINKSHIYKEDIRKLASEPYFIPEGTPLNIQLSQFQKLKQRFAMVVDEYGDIQGIVTLEDILEEIVGEFTTDPSVNNKDIKKENDNSFIVDGSVNIRQTNKIMNWSLPTDGAKTLNGLILEQLGTIPKPGANLKIRNYSIEILRSNDSHVKTTRVFTPQSKRKRSQINPN</sequence>
<evidence type="ECO:0000256" key="7">
    <source>
        <dbReference type="ARBA" id="ARBA00023122"/>
    </source>
</evidence>
<dbReference type="SUPFAM" id="SSF56176">
    <property type="entry name" value="FAD-binding/transporter-associated domain-like"/>
    <property type="match status" value="1"/>
</dbReference>
<evidence type="ECO:0000256" key="5">
    <source>
        <dbReference type="ARBA" id="ARBA00022737"/>
    </source>
</evidence>
<evidence type="ECO:0000256" key="1">
    <source>
        <dbReference type="ARBA" id="ARBA00004651"/>
    </source>
</evidence>
<dbReference type="PROSITE" id="PS51371">
    <property type="entry name" value="CBS"/>
    <property type="match status" value="2"/>
</dbReference>
<dbReference type="PANTHER" id="PTHR22777:SF32">
    <property type="entry name" value="UPF0053 INNER MEMBRANE PROTEIN YFJD"/>
    <property type="match status" value="1"/>
</dbReference>
<dbReference type="PANTHER" id="PTHR22777">
    <property type="entry name" value="HEMOLYSIN-RELATED"/>
    <property type="match status" value="1"/>
</dbReference>
<evidence type="ECO:0008006" key="13">
    <source>
        <dbReference type="Google" id="ProtNLM"/>
    </source>
</evidence>
<dbReference type="GO" id="GO:0050660">
    <property type="term" value="F:flavin adenine dinucleotide binding"/>
    <property type="evidence" value="ECO:0007669"/>
    <property type="project" value="InterPro"/>
</dbReference>
<feature type="domain" description="CNNM transmembrane" evidence="11">
    <location>
        <begin position="1"/>
        <end position="182"/>
    </location>
</feature>
<dbReference type="InterPro" id="IPR000644">
    <property type="entry name" value="CBS_dom"/>
</dbReference>
<dbReference type="Pfam" id="PF01595">
    <property type="entry name" value="CNNM"/>
    <property type="match status" value="1"/>
</dbReference>
<keyword evidence="7" id="KW-0129">CBS domain</keyword>
<dbReference type="InterPro" id="IPR046342">
    <property type="entry name" value="CBS_dom_sf"/>
</dbReference>
<name>A0A381UIE0_9ZZZZ</name>
<feature type="non-terminal residue" evidence="12">
    <location>
        <position position="1"/>
    </location>
</feature>
<dbReference type="AlphaFoldDB" id="A0A381UIE0"/>
<dbReference type="SUPFAM" id="SSF54631">
    <property type="entry name" value="CBS-domain pair"/>
    <property type="match status" value="1"/>
</dbReference>
<dbReference type="Gene3D" id="3.10.580.10">
    <property type="entry name" value="CBS-domain"/>
    <property type="match status" value="1"/>
</dbReference>
<reference evidence="12" key="1">
    <citation type="submission" date="2018-05" db="EMBL/GenBank/DDBJ databases">
        <authorList>
            <person name="Lanie J.A."/>
            <person name="Ng W.-L."/>
            <person name="Kazmierczak K.M."/>
            <person name="Andrzejewski T.M."/>
            <person name="Davidsen T.M."/>
            <person name="Wayne K.J."/>
            <person name="Tettelin H."/>
            <person name="Glass J.I."/>
            <person name="Rusch D."/>
            <person name="Podicherti R."/>
            <person name="Tsui H.-C.T."/>
            <person name="Winkler M.E."/>
        </authorList>
    </citation>
    <scope>NUCLEOTIDE SEQUENCE</scope>
</reference>
<dbReference type="Pfam" id="PF00571">
    <property type="entry name" value="CBS"/>
    <property type="match status" value="1"/>
</dbReference>
<feature type="transmembrane region" description="Helical" evidence="9">
    <location>
        <begin position="119"/>
        <end position="147"/>
    </location>
</feature>
<proteinExistence type="inferred from homology"/>
<dbReference type="NCBIfam" id="NF008604">
    <property type="entry name" value="PRK11573.1"/>
    <property type="match status" value="1"/>
</dbReference>
<dbReference type="CDD" id="cd04590">
    <property type="entry name" value="CBS_pair_CorC_HlyC_assoc"/>
    <property type="match status" value="1"/>
</dbReference>
<protein>
    <recommendedName>
        <fullName evidence="13">CNNM transmembrane domain-containing protein</fullName>
    </recommendedName>
</protein>
<evidence type="ECO:0000256" key="8">
    <source>
        <dbReference type="ARBA" id="ARBA00023136"/>
    </source>
</evidence>
<dbReference type="GO" id="GO:0005886">
    <property type="term" value="C:plasma membrane"/>
    <property type="evidence" value="ECO:0007669"/>
    <property type="project" value="UniProtKB-SubCell"/>
</dbReference>
<dbReference type="InterPro" id="IPR005170">
    <property type="entry name" value="Transptr-assoc_dom"/>
</dbReference>
<dbReference type="EMBL" id="UINC01006513">
    <property type="protein sequence ID" value="SVA27976.1"/>
    <property type="molecule type" value="Genomic_DNA"/>
</dbReference>
<evidence type="ECO:0000259" key="10">
    <source>
        <dbReference type="PROSITE" id="PS51371"/>
    </source>
</evidence>
<keyword evidence="3" id="KW-1003">Cell membrane</keyword>
<organism evidence="12">
    <name type="scientific">marine metagenome</name>
    <dbReference type="NCBI Taxonomy" id="408172"/>
    <lineage>
        <taxon>unclassified sequences</taxon>
        <taxon>metagenomes</taxon>
        <taxon>ecological metagenomes</taxon>
    </lineage>
</organism>
<dbReference type="InterPro" id="IPR036318">
    <property type="entry name" value="FAD-bd_PCMH-like_sf"/>
</dbReference>
<dbReference type="InterPro" id="IPR044751">
    <property type="entry name" value="Ion_transp-like_CBS"/>
</dbReference>
<evidence type="ECO:0000259" key="11">
    <source>
        <dbReference type="PROSITE" id="PS51846"/>
    </source>
</evidence>
<keyword evidence="8 9" id="KW-0472">Membrane</keyword>
<evidence type="ECO:0000313" key="12">
    <source>
        <dbReference type="EMBL" id="SVA27976.1"/>
    </source>
</evidence>
<evidence type="ECO:0000256" key="2">
    <source>
        <dbReference type="ARBA" id="ARBA00006337"/>
    </source>
</evidence>
<evidence type="ECO:0000256" key="4">
    <source>
        <dbReference type="ARBA" id="ARBA00022692"/>
    </source>
</evidence>
<dbReference type="InterPro" id="IPR002550">
    <property type="entry name" value="CNNM"/>
</dbReference>
<dbReference type="FunFam" id="3.10.580.10:FF:000002">
    <property type="entry name" value="Magnesium/cobalt efflux protein CorC"/>
    <property type="match status" value="1"/>
</dbReference>
<gene>
    <name evidence="12" type="ORF">METZ01_LOCUS80830</name>
</gene>
<comment type="similarity">
    <text evidence="2">Belongs to the UPF0053 family.</text>
</comment>
<keyword evidence="5" id="KW-0677">Repeat</keyword>